<organism evidence="2 3">
    <name type="scientific">Aspergillus terreus</name>
    <dbReference type="NCBI Taxonomy" id="33178"/>
    <lineage>
        <taxon>Eukaryota</taxon>
        <taxon>Fungi</taxon>
        <taxon>Dikarya</taxon>
        <taxon>Ascomycota</taxon>
        <taxon>Pezizomycotina</taxon>
        <taxon>Eurotiomycetes</taxon>
        <taxon>Eurotiomycetidae</taxon>
        <taxon>Eurotiales</taxon>
        <taxon>Aspergillaceae</taxon>
        <taxon>Aspergillus</taxon>
        <taxon>Aspergillus subgen. Circumdati</taxon>
    </lineage>
</organism>
<dbReference type="AlphaFoldDB" id="A0A5M3YMW6"/>
<dbReference type="Proteomes" id="UP000452235">
    <property type="component" value="Unassembled WGS sequence"/>
</dbReference>
<gene>
    <name evidence="2" type="ORF">ATEIFO6365_0001093400</name>
</gene>
<name>A0A5M3YMW6_ASPTE</name>
<dbReference type="EMBL" id="BLJY01000001">
    <property type="protein sequence ID" value="GFF12710.1"/>
    <property type="molecule type" value="Genomic_DNA"/>
</dbReference>
<dbReference type="OrthoDB" id="3796275at2759"/>
<evidence type="ECO:0000313" key="2">
    <source>
        <dbReference type="EMBL" id="GFF12710.1"/>
    </source>
</evidence>
<proteinExistence type="predicted"/>
<feature type="region of interest" description="Disordered" evidence="1">
    <location>
        <begin position="52"/>
        <end position="71"/>
    </location>
</feature>
<keyword evidence="3" id="KW-1185">Reference proteome</keyword>
<reference evidence="2 3" key="1">
    <citation type="submission" date="2020-01" db="EMBL/GenBank/DDBJ databases">
        <title>Aspergillus terreus IFO 6365 whole genome shotgun sequence.</title>
        <authorList>
            <person name="Kanamasa S."/>
            <person name="Takahashi H."/>
        </authorList>
    </citation>
    <scope>NUCLEOTIDE SEQUENCE [LARGE SCALE GENOMIC DNA]</scope>
    <source>
        <strain evidence="2 3">IFO 6365</strain>
    </source>
</reference>
<evidence type="ECO:0000256" key="1">
    <source>
        <dbReference type="SAM" id="MobiDB-lite"/>
    </source>
</evidence>
<comment type="caution">
    <text evidence="2">The sequence shown here is derived from an EMBL/GenBank/DDBJ whole genome shotgun (WGS) entry which is preliminary data.</text>
</comment>
<accession>A0A5M3YMW6</accession>
<sequence>MVLAVAAQLVHKRKGDIHGRLSDLRPAAQRVSSAVLANVEELFSSAAELSATHSGSNSDFHHRVRSPTASEHGRAYLEQIPDPSVLPAVGLRGYCASDDNYGSYDTYSNYASYNSEDSDSDHGVSLNAGQSAPTASGPVARAEHTIDGNGQDGIEVERCEALMRLSVWPGFIRAGQMSIILHDWKTHQGHLYLRPVGEQKPHSLLSEKVLVGNEIGVNGRWQQHLGQVMWKAFGERRLQATMGDFDIVVQSY</sequence>
<evidence type="ECO:0000313" key="3">
    <source>
        <dbReference type="Proteomes" id="UP000452235"/>
    </source>
</evidence>
<protein>
    <submittedName>
        <fullName evidence="2">Uncharacterized protein</fullName>
    </submittedName>
</protein>
<feature type="region of interest" description="Disordered" evidence="1">
    <location>
        <begin position="115"/>
        <end position="151"/>
    </location>
</feature>
<dbReference type="VEuPathDB" id="FungiDB:ATEG_01709"/>